<dbReference type="SUPFAM" id="SSF54909">
    <property type="entry name" value="Dimeric alpha+beta barrel"/>
    <property type="match status" value="1"/>
</dbReference>
<name>A0A9P9ILJ1_9PLEO</name>
<keyword evidence="3" id="KW-1185">Reference proteome</keyword>
<evidence type="ECO:0000256" key="1">
    <source>
        <dbReference type="ARBA" id="ARBA00005986"/>
    </source>
</evidence>
<dbReference type="EMBL" id="JAGMWT010000008">
    <property type="protein sequence ID" value="KAH7123590.1"/>
    <property type="molecule type" value="Genomic_DNA"/>
</dbReference>
<reference evidence="2" key="1">
    <citation type="journal article" date="2021" name="Nat. Commun.">
        <title>Genetic determinants of endophytism in the Arabidopsis root mycobiome.</title>
        <authorList>
            <person name="Mesny F."/>
            <person name="Miyauchi S."/>
            <person name="Thiergart T."/>
            <person name="Pickel B."/>
            <person name="Atanasova L."/>
            <person name="Karlsson M."/>
            <person name="Huettel B."/>
            <person name="Barry K.W."/>
            <person name="Haridas S."/>
            <person name="Chen C."/>
            <person name="Bauer D."/>
            <person name="Andreopoulos W."/>
            <person name="Pangilinan J."/>
            <person name="LaButti K."/>
            <person name="Riley R."/>
            <person name="Lipzen A."/>
            <person name="Clum A."/>
            <person name="Drula E."/>
            <person name="Henrissat B."/>
            <person name="Kohler A."/>
            <person name="Grigoriev I.V."/>
            <person name="Martin F.M."/>
            <person name="Hacquard S."/>
        </authorList>
    </citation>
    <scope>NUCLEOTIDE SEQUENCE</scope>
    <source>
        <strain evidence="2">MPI-CAGE-CH-0243</strain>
    </source>
</reference>
<evidence type="ECO:0000313" key="3">
    <source>
        <dbReference type="Proteomes" id="UP000700596"/>
    </source>
</evidence>
<dbReference type="PANTHER" id="PTHR40260">
    <property type="entry name" value="BLR8190 PROTEIN"/>
    <property type="match status" value="1"/>
</dbReference>
<protein>
    <recommendedName>
        <fullName evidence="4">EthD domain-containing protein</fullName>
    </recommendedName>
</protein>
<evidence type="ECO:0000313" key="2">
    <source>
        <dbReference type="EMBL" id="KAH7123590.1"/>
    </source>
</evidence>
<dbReference type="GO" id="GO:0016491">
    <property type="term" value="F:oxidoreductase activity"/>
    <property type="evidence" value="ECO:0007669"/>
    <property type="project" value="InterPro"/>
</dbReference>
<evidence type="ECO:0008006" key="4">
    <source>
        <dbReference type="Google" id="ProtNLM"/>
    </source>
</evidence>
<dbReference type="AlphaFoldDB" id="A0A9P9ILJ1"/>
<dbReference type="OrthoDB" id="4892971at2759"/>
<sequence length="106" mass="11534">MSKSAQVQVLYPRKEGSTFDLPYYLSTHMPLVSKGWTSYGLKGYTVLKFTDDAPYSHGVTLAFDTIEGYQKAGAGPEAAGIMSDIQYFSSEPPTIVVGEVVDVKTT</sequence>
<comment type="caution">
    <text evidence="2">The sequence shown here is derived from an EMBL/GenBank/DDBJ whole genome shotgun (WGS) entry which is preliminary data.</text>
</comment>
<dbReference type="InterPro" id="IPR011008">
    <property type="entry name" value="Dimeric_a/b-barrel"/>
</dbReference>
<dbReference type="Proteomes" id="UP000700596">
    <property type="component" value="Unassembled WGS sequence"/>
</dbReference>
<dbReference type="InterPro" id="IPR009799">
    <property type="entry name" value="EthD_dom"/>
</dbReference>
<dbReference type="PANTHER" id="PTHR40260:SF2">
    <property type="entry name" value="BLR8190 PROTEIN"/>
    <property type="match status" value="1"/>
</dbReference>
<dbReference type="NCBIfam" id="TIGR02118">
    <property type="entry name" value="EthD family reductase"/>
    <property type="match status" value="1"/>
</dbReference>
<gene>
    <name evidence="2" type="ORF">B0J11DRAFT_315638</name>
</gene>
<proteinExistence type="inferred from homology"/>
<organism evidence="2 3">
    <name type="scientific">Dendryphion nanum</name>
    <dbReference type="NCBI Taxonomy" id="256645"/>
    <lineage>
        <taxon>Eukaryota</taxon>
        <taxon>Fungi</taxon>
        <taxon>Dikarya</taxon>
        <taxon>Ascomycota</taxon>
        <taxon>Pezizomycotina</taxon>
        <taxon>Dothideomycetes</taxon>
        <taxon>Pleosporomycetidae</taxon>
        <taxon>Pleosporales</taxon>
        <taxon>Torulaceae</taxon>
        <taxon>Dendryphion</taxon>
    </lineage>
</organism>
<comment type="similarity">
    <text evidence="1">Belongs to the tpcK family.</text>
</comment>
<dbReference type="Gene3D" id="3.30.70.100">
    <property type="match status" value="1"/>
</dbReference>
<accession>A0A9P9ILJ1</accession>